<name>A0A2P2MX96_RHIMU</name>
<dbReference type="AlphaFoldDB" id="A0A2P2MX96"/>
<proteinExistence type="predicted"/>
<dbReference type="EMBL" id="GGEC01054357">
    <property type="protein sequence ID" value="MBX34841.1"/>
    <property type="molecule type" value="Transcribed_RNA"/>
</dbReference>
<reference evidence="1" key="1">
    <citation type="submission" date="2018-02" db="EMBL/GenBank/DDBJ databases">
        <title>Rhizophora mucronata_Transcriptome.</title>
        <authorList>
            <person name="Meera S.P."/>
            <person name="Sreeshan A."/>
            <person name="Augustine A."/>
        </authorList>
    </citation>
    <scope>NUCLEOTIDE SEQUENCE</scope>
    <source>
        <tissue evidence="1">Leaf</tissue>
    </source>
</reference>
<organism evidence="1">
    <name type="scientific">Rhizophora mucronata</name>
    <name type="common">Asiatic mangrove</name>
    <dbReference type="NCBI Taxonomy" id="61149"/>
    <lineage>
        <taxon>Eukaryota</taxon>
        <taxon>Viridiplantae</taxon>
        <taxon>Streptophyta</taxon>
        <taxon>Embryophyta</taxon>
        <taxon>Tracheophyta</taxon>
        <taxon>Spermatophyta</taxon>
        <taxon>Magnoliopsida</taxon>
        <taxon>eudicotyledons</taxon>
        <taxon>Gunneridae</taxon>
        <taxon>Pentapetalae</taxon>
        <taxon>rosids</taxon>
        <taxon>fabids</taxon>
        <taxon>Malpighiales</taxon>
        <taxon>Rhizophoraceae</taxon>
        <taxon>Rhizophora</taxon>
    </lineage>
</organism>
<protein>
    <submittedName>
        <fullName evidence="1">Uncharacterized protein</fullName>
    </submittedName>
</protein>
<evidence type="ECO:0000313" key="1">
    <source>
        <dbReference type="EMBL" id="MBX34841.1"/>
    </source>
</evidence>
<accession>A0A2P2MX96</accession>
<sequence>MRKESLIYCSIIHSVHATSPIPVYKEGNKIKFSTIDPRT</sequence>